<dbReference type="Pfam" id="PF04825">
    <property type="entry name" value="Rad21_Rec8_N"/>
    <property type="match status" value="1"/>
</dbReference>
<protein>
    <recommendedName>
        <fullName evidence="1">Rad21/Rec8-like protein N-terminal domain-containing protein</fullName>
    </recommendedName>
</protein>
<reference evidence="2" key="1">
    <citation type="journal article" date="2015" name="Genom Data">
        <title>Genome sequences of six Phytophthora species associated with forests in New Zealand.</title>
        <authorList>
            <person name="Studholme D.J."/>
            <person name="McDougal R.L."/>
            <person name="Sambles C."/>
            <person name="Hansen E."/>
            <person name="Hardy G."/>
            <person name="Grant M."/>
            <person name="Ganley R.J."/>
            <person name="Williams N.M."/>
        </authorList>
    </citation>
    <scope>NUCLEOTIDE SEQUENCE</scope>
    <source>
        <strain evidence="2">NZFS 2646</strain>
    </source>
</reference>
<dbReference type="PANTHER" id="PTHR20875:SF0">
    <property type="entry name" value="GH12158P"/>
    <property type="match status" value="1"/>
</dbReference>
<reference evidence="2" key="3">
    <citation type="submission" date="2020-06" db="EMBL/GenBank/DDBJ databases">
        <authorList>
            <person name="Studholme D.J."/>
        </authorList>
    </citation>
    <scope>NUCLEOTIDE SEQUENCE</scope>
    <source>
        <strain evidence="2">NZFS 2646</strain>
    </source>
</reference>
<evidence type="ECO:0000259" key="1">
    <source>
        <dbReference type="Pfam" id="PF04825"/>
    </source>
</evidence>
<evidence type="ECO:0000313" key="3">
    <source>
        <dbReference type="EMBL" id="RLN83247.1"/>
    </source>
</evidence>
<organism evidence="3 4">
    <name type="scientific">Phytophthora kernoviae</name>
    <dbReference type="NCBI Taxonomy" id="325452"/>
    <lineage>
        <taxon>Eukaryota</taxon>
        <taxon>Sar</taxon>
        <taxon>Stramenopiles</taxon>
        <taxon>Oomycota</taxon>
        <taxon>Peronosporomycetes</taxon>
        <taxon>Peronosporales</taxon>
        <taxon>Peronosporaceae</taxon>
        <taxon>Phytophthora</taxon>
    </lineage>
</organism>
<dbReference type="STRING" id="325452.A0A421GXK5"/>
<dbReference type="Gene3D" id="1.10.238.10">
    <property type="entry name" value="EF-hand"/>
    <property type="match status" value="4"/>
</dbReference>
<gene>
    <name evidence="3" type="ORF">BBO99_00002295</name>
    <name evidence="2" type="ORF">JM16_002600</name>
</gene>
<sequence>MADIRQAMETLGITASKEDLDQQQIILAKKGPLGKIWLAAHWDKKLNKQQIYTADIHSSVQNIVNPQVPLALRVSGHLLLGVVRIYSRKVKYLYSDCSEALVKIKLAFRPGVVDLPATNQQAAPHTINVSNFGEFEAEVTYSIDAITAPSLDEWIAASSQTVARRQDITLADPLDQSREGDVFAERDGITIEDSFGGTDGGDWQAFDLDDNFGSSGLDISNVSDIEVAREADGPIPALDDSGLLNTTDKSILDQGPQLMEEQAGFGFNDASFEMPAGDDREIENPLEDHSMNISGTSLLGTSTDLNVSINGSIRASLDAALVNIEESEKRPKKKRKIGRDSVTELTSAFLKKSMEDTSDITQTREVTYRKRLGEKTGFDTLLGEDIFSRPCILGISDELLGMFKVTMKKRKFPFASADKTADQTEEIEMTRRMSANSTLLDGTVMAGSFDDSTLHEIDEDHHFEFADMGPSEPVKEDEYPEYDIGAPFEPDDRELEDLNVDIELGAVNDLRGNAPEAGEADHADVSTAQHKWHPHTVKVMKVLRKSLDNKAKMHSSPEFRSLKAKIRILCKQRRIRLEEFMKTFDIHRVKKIKTEQFKRALDMSGLQLSSTEIGLLLTKYRLVDDPAFVDYRRFCDLMDKVFTVKGLEAKPTLQSNFQSDFPALKTFAFEPLTGAEEGLLRVVKQKLFAAVMNKGIVLKDVFHDFDRSNVGKVTRPQFVRDISDIVVLSDDEINILLKAYGDKLDVHYRALHFDICPGASGAGTMAAMPRSLERRHLSAPEGASHRHHFDAVQELEAELSELVMRDRIRTKNFFTDFDHLRTGKCTEAQFRRCVKLCFPSVNENDLILLVQKYGTAKTLDTTKVDYVRFCNCIDGKINRESHQDNNFNDILSTIAVSTNHSTIDKCSRSMRGSLSDTDNEVYQAMMQRLSTFCTTRRILLKPTFQDFDKGRREHITVDQFFRVMVIFKLTLNGESEKRALLQRYSSSHGDRFVNYVTFCYDLENWGNNNPQSGRPSSRGGFVSEIIAPSKLHSDTFEEVAAEMHIRSAPMLIRYIKQTIKRDRIRLEEYYRDFDKLRHGKITYAQFCAGLNAAGFVLSQEEMALLGDEYKCKDVDSTGKHWIVWKTFVDDVESVFTVKGLERTPHHDLTSLQTREGQFGGVVVDKDLAPDEEDQVKKTLIVMKKAIDRQRMEIKPAFEDFDRSKQGFISATKFERVLSMYSLLPAQAAEVRLLFIKFREQAADTSTTLSSICDVNYRAFLQALRILGSHTANPGSEETRKVVLPGSVAYRQELYQSGIASSDAMKRMARGNLGGPTDLSQLLAELRRQVSIKRIRLKEFIVEGDKLRSGEITIAKFHTALNRSGCVLDASDIHTLSARFRSARNPDKIDWRAFLEAMDLSHGISVPTIASHGEQQPEISDESIRNLLARLRTEVNHRRLHMKPYFQDYDHNNITHVTKFQFAAVLNMMQVSVKPSEVQALTRQFAYRDGRKLTDDVNYLAFIQAVDSDYS</sequence>
<keyword evidence="4" id="KW-1185">Reference proteome</keyword>
<reference evidence="3 4" key="2">
    <citation type="submission" date="2018-07" db="EMBL/GenBank/DDBJ databases">
        <title>Genome sequencing of oomycete isolates from Chile give support for New Zealand origin for Phytophthora kernoviae and make available the first Nothophytophthora sp. genome.</title>
        <authorList>
            <person name="Studholme D.J."/>
            <person name="Sanfuentes E."/>
            <person name="Panda P."/>
            <person name="Hill R."/>
            <person name="Sambles C."/>
            <person name="Grant M."/>
            <person name="Williams N.M."/>
            <person name="Mcdougal R.L."/>
        </authorList>
    </citation>
    <scope>NUCLEOTIDE SEQUENCE [LARGE SCALE GENOMIC DNA]</scope>
    <source>
        <strain evidence="3">Chile4</strain>
    </source>
</reference>
<feature type="domain" description="Rad21/Rec8-like protein N-terminal" evidence="1">
    <location>
        <begin position="24"/>
        <end position="123"/>
    </location>
</feature>
<dbReference type="EMBL" id="JPWV03000037">
    <property type="protein sequence ID" value="KAG2528660.1"/>
    <property type="molecule type" value="Genomic_DNA"/>
</dbReference>
<dbReference type="Proteomes" id="UP000785171">
    <property type="component" value="Unassembled WGS sequence"/>
</dbReference>
<comment type="caution">
    <text evidence="3">The sequence shown here is derived from an EMBL/GenBank/DDBJ whole genome shotgun (WGS) entry which is preliminary data.</text>
</comment>
<dbReference type="InterPro" id="IPR006910">
    <property type="entry name" value="Rad21_Rec8_N"/>
</dbReference>
<dbReference type="SUPFAM" id="SSF47473">
    <property type="entry name" value="EF-hand"/>
    <property type="match status" value="4"/>
</dbReference>
<name>A0A421GXK5_9STRA</name>
<dbReference type="EMBL" id="MBDN02000037">
    <property type="protein sequence ID" value="RLN83247.1"/>
    <property type="molecule type" value="Genomic_DNA"/>
</dbReference>
<dbReference type="CDD" id="cd21788">
    <property type="entry name" value="Rad21_Rec8_M_SpRad21p-like"/>
    <property type="match status" value="1"/>
</dbReference>
<evidence type="ECO:0000313" key="4">
    <source>
        <dbReference type="Proteomes" id="UP000285624"/>
    </source>
</evidence>
<dbReference type="InterPro" id="IPR011992">
    <property type="entry name" value="EF-hand-dom_pair"/>
</dbReference>
<dbReference type="Proteomes" id="UP000285624">
    <property type="component" value="Unassembled WGS sequence"/>
</dbReference>
<accession>A0A421GXK5</accession>
<proteinExistence type="predicted"/>
<dbReference type="PANTHER" id="PTHR20875">
    <property type="entry name" value="EF-HAND CALCIUM-BINDING DOMAIN-CONTAINING PROTEIN 6-RELATED"/>
    <property type="match status" value="1"/>
</dbReference>
<evidence type="ECO:0000313" key="2">
    <source>
        <dbReference type="EMBL" id="KAG2528660.1"/>
    </source>
</evidence>
<dbReference type="InterPro" id="IPR052603">
    <property type="entry name" value="EFCB6"/>
</dbReference>